<accession>A0A1X7GCV9</accession>
<proteinExistence type="predicted"/>
<dbReference type="Pfam" id="PF13663">
    <property type="entry name" value="DUF4148"/>
    <property type="match status" value="1"/>
</dbReference>
<keyword evidence="3" id="KW-1185">Reference proteome</keyword>
<dbReference type="EMBL" id="FXAH01000015">
    <property type="protein sequence ID" value="SMF67797.1"/>
    <property type="molecule type" value="Genomic_DNA"/>
</dbReference>
<evidence type="ECO:0008006" key="4">
    <source>
        <dbReference type="Google" id="ProtNLM"/>
    </source>
</evidence>
<feature type="signal peptide" evidence="1">
    <location>
        <begin position="1"/>
        <end position="22"/>
    </location>
</feature>
<dbReference type="AlphaFoldDB" id="A0A1X7GCV9"/>
<dbReference type="RefSeq" id="WP_085229643.1">
    <property type="nucleotide sequence ID" value="NZ_BSQD01000008.1"/>
</dbReference>
<dbReference type="OrthoDB" id="9113921at2"/>
<name>A0A1X7GCV9_TRICW</name>
<evidence type="ECO:0000313" key="3">
    <source>
        <dbReference type="Proteomes" id="UP000192911"/>
    </source>
</evidence>
<evidence type="ECO:0000313" key="2">
    <source>
        <dbReference type="EMBL" id="SMF67797.1"/>
    </source>
</evidence>
<sequence length="97" mass="10119">MKRTTLIAALFASVFASTAAFADGGIGHNGSYNDQSWIGASTKTRAEVRAELVAARNDGTLASINKQTYPNLGLEGQTQAARVAEQHGAEGVALARQ</sequence>
<dbReference type="GeneID" id="95552720"/>
<dbReference type="Proteomes" id="UP000192911">
    <property type="component" value="Unassembled WGS sequence"/>
</dbReference>
<organism evidence="2 3">
    <name type="scientific">Trinickia caryophylli</name>
    <name type="common">Paraburkholderia caryophylli</name>
    <dbReference type="NCBI Taxonomy" id="28094"/>
    <lineage>
        <taxon>Bacteria</taxon>
        <taxon>Pseudomonadati</taxon>
        <taxon>Pseudomonadota</taxon>
        <taxon>Betaproteobacteria</taxon>
        <taxon>Burkholderiales</taxon>
        <taxon>Burkholderiaceae</taxon>
        <taxon>Trinickia</taxon>
    </lineage>
</organism>
<evidence type="ECO:0000256" key="1">
    <source>
        <dbReference type="SAM" id="SignalP"/>
    </source>
</evidence>
<reference evidence="3" key="1">
    <citation type="submission" date="2017-04" db="EMBL/GenBank/DDBJ databases">
        <authorList>
            <person name="Varghese N."/>
            <person name="Submissions S."/>
        </authorList>
    </citation>
    <scope>NUCLEOTIDE SEQUENCE [LARGE SCALE GENOMIC DNA]</scope>
    <source>
        <strain evidence="3">Ballard 720</strain>
    </source>
</reference>
<keyword evidence="1" id="KW-0732">Signal</keyword>
<feature type="chain" id="PRO_5013344495" description="DUF4148 domain-containing protein" evidence="1">
    <location>
        <begin position="23"/>
        <end position="97"/>
    </location>
</feature>
<dbReference type="InterPro" id="IPR025421">
    <property type="entry name" value="DUF4148"/>
</dbReference>
<protein>
    <recommendedName>
        <fullName evidence="4">DUF4148 domain-containing protein</fullName>
    </recommendedName>
</protein>
<gene>
    <name evidence="2" type="ORF">SAMN06295900_11535</name>
</gene>